<organism evidence="1 2">
    <name type="scientific">Punica granatum</name>
    <name type="common">Pomegranate</name>
    <dbReference type="NCBI Taxonomy" id="22663"/>
    <lineage>
        <taxon>Eukaryota</taxon>
        <taxon>Viridiplantae</taxon>
        <taxon>Streptophyta</taxon>
        <taxon>Embryophyta</taxon>
        <taxon>Tracheophyta</taxon>
        <taxon>Spermatophyta</taxon>
        <taxon>Magnoliopsida</taxon>
        <taxon>eudicotyledons</taxon>
        <taxon>Gunneridae</taxon>
        <taxon>Pentapetalae</taxon>
        <taxon>rosids</taxon>
        <taxon>malvids</taxon>
        <taxon>Myrtales</taxon>
        <taxon>Lythraceae</taxon>
        <taxon>Punica</taxon>
    </lineage>
</organism>
<dbReference type="Proteomes" id="UP000233551">
    <property type="component" value="Unassembled WGS sequence"/>
</dbReference>
<dbReference type="AlphaFoldDB" id="A0A2I0HYW7"/>
<name>A0A2I0HYW7_PUNGR</name>
<dbReference type="GO" id="GO:0009308">
    <property type="term" value="P:amine metabolic process"/>
    <property type="evidence" value="ECO:0007669"/>
    <property type="project" value="InterPro"/>
</dbReference>
<evidence type="ECO:0000313" key="2">
    <source>
        <dbReference type="Proteomes" id="UP000233551"/>
    </source>
</evidence>
<accession>A0A2I0HYW7</accession>
<reference evidence="1 2" key="1">
    <citation type="submission" date="2017-11" db="EMBL/GenBank/DDBJ databases">
        <title>De-novo sequencing of pomegranate (Punica granatum L.) genome.</title>
        <authorList>
            <person name="Akparov Z."/>
            <person name="Amiraslanov A."/>
            <person name="Hajiyeva S."/>
            <person name="Abbasov M."/>
            <person name="Kaur K."/>
            <person name="Hamwieh A."/>
            <person name="Solovyev V."/>
            <person name="Salamov A."/>
            <person name="Braich B."/>
            <person name="Kosarev P."/>
            <person name="Mahmoud A."/>
            <person name="Hajiyev E."/>
            <person name="Babayeva S."/>
            <person name="Izzatullayeva V."/>
            <person name="Mammadov A."/>
            <person name="Mammadov A."/>
            <person name="Sharifova S."/>
            <person name="Ojaghi J."/>
            <person name="Eynullazada K."/>
            <person name="Bayramov B."/>
            <person name="Abdulazimova A."/>
            <person name="Shahmuradov I."/>
        </authorList>
    </citation>
    <scope>NUCLEOTIDE SEQUENCE [LARGE SCALE GENOMIC DNA]</scope>
    <source>
        <strain evidence="2">cv. AG2017</strain>
        <tissue evidence="1">Leaf</tissue>
    </source>
</reference>
<dbReference type="EMBL" id="PGOL01004637">
    <property type="protein sequence ID" value="PKI36914.1"/>
    <property type="molecule type" value="Genomic_DNA"/>
</dbReference>
<dbReference type="GO" id="GO:0008131">
    <property type="term" value="F:primary methylamine oxidase activity"/>
    <property type="evidence" value="ECO:0007669"/>
    <property type="project" value="InterPro"/>
</dbReference>
<dbReference type="Gene3D" id="3.10.450.40">
    <property type="match status" value="1"/>
</dbReference>
<dbReference type="GO" id="GO:0048038">
    <property type="term" value="F:quinone binding"/>
    <property type="evidence" value="ECO:0007669"/>
    <property type="project" value="InterPro"/>
</dbReference>
<proteinExistence type="predicted"/>
<keyword evidence="2" id="KW-1185">Reference proteome</keyword>
<gene>
    <name evidence="1" type="ORF">CRG98_042694</name>
</gene>
<dbReference type="STRING" id="22663.A0A2I0HYW7"/>
<dbReference type="SUPFAM" id="SSF54416">
    <property type="entry name" value="Amine oxidase N-terminal region"/>
    <property type="match status" value="1"/>
</dbReference>
<sequence>MAPAPQKATPSSACCLQGNPASVVVVPREAAPSSASASGEWTVAATDRREDKKAAAAVASLIRPVDSVPDPSANPSTKGVPVMLRAQTSHPLDPLSVAEISVAVATVRAAGSTPE</sequence>
<protein>
    <submittedName>
        <fullName evidence="1">Uncharacterized protein</fullName>
    </submittedName>
</protein>
<evidence type="ECO:0000313" key="1">
    <source>
        <dbReference type="EMBL" id="PKI36914.1"/>
    </source>
</evidence>
<dbReference type="InterPro" id="IPR016182">
    <property type="entry name" value="Cu_amine_oxidase_N-reg"/>
</dbReference>
<dbReference type="GO" id="GO:0005507">
    <property type="term" value="F:copper ion binding"/>
    <property type="evidence" value="ECO:0007669"/>
    <property type="project" value="InterPro"/>
</dbReference>
<comment type="caution">
    <text evidence="1">The sequence shown here is derived from an EMBL/GenBank/DDBJ whole genome shotgun (WGS) entry which is preliminary data.</text>
</comment>
<feature type="non-terminal residue" evidence="1">
    <location>
        <position position="115"/>
    </location>
</feature>